<organism evidence="2 3">
    <name type="scientific">Peteryoungia desertarenae</name>
    <dbReference type="NCBI Taxonomy" id="1813451"/>
    <lineage>
        <taxon>Bacteria</taxon>
        <taxon>Pseudomonadati</taxon>
        <taxon>Pseudomonadota</taxon>
        <taxon>Alphaproteobacteria</taxon>
        <taxon>Hyphomicrobiales</taxon>
        <taxon>Rhizobiaceae</taxon>
        <taxon>Peteryoungia</taxon>
    </lineage>
</organism>
<keyword evidence="3" id="KW-1185">Reference proteome</keyword>
<dbReference type="Proteomes" id="UP000308530">
    <property type="component" value="Chromosome"/>
</dbReference>
<protein>
    <submittedName>
        <fullName evidence="2">Uncharacterized protein</fullName>
    </submittedName>
</protein>
<name>A0ABX6QR47_9HYPH</name>
<proteinExistence type="predicted"/>
<evidence type="ECO:0000313" key="3">
    <source>
        <dbReference type="Proteomes" id="UP000308530"/>
    </source>
</evidence>
<dbReference type="RefSeq" id="WP_138287821.1">
    <property type="nucleotide sequence ID" value="NZ_CP058350.1"/>
</dbReference>
<sequence length="125" mass="13894">MDKSMLIEKMKDKLHPELVRQLSANLPDDFALADNQNQNQGGLEEIANMKPEVLRSIGFGGTLPGEEVMDNQNQNQGKLEDLMRMKPAALQSLRSVLLNPGEEVMDNQNQNQGSSNLLYKGLGKE</sequence>
<evidence type="ECO:0000256" key="1">
    <source>
        <dbReference type="SAM" id="MobiDB-lite"/>
    </source>
</evidence>
<accession>A0ABX6QR47</accession>
<evidence type="ECO:0000313" key="2">
    <source>
        <dbReference type="EMBL" id="QLF71126.1"/>
    </source>
</evidence>
<reference evidence="2 3" key="1">
    <citation type="submission" date="2020-06" db="EMBL/GenBank/DDBJ databases">
        <title>Genome sequence of Rhizobium sp strain ADMK78.</title>
        <authorList>
            <person name="Rahi P."/>
        </authorList>
    </citation>
    <scope>NUCLEOTIDE SEQUENCE [LARGE SCALE GENOMIC DNA]</scope>
    <source>
        <strain evidence="2 3">ADMK78</strain>
    </source>
</reference>
<dbReference type="EMBL" id="CP058350">
    <property type="protein sequence ID" value="QLF71126.1"/>
    <property type="molecule type" value="Genomic_DNA"/>
</dbReference>
<feature type="region of interest" description="Disordered" evidence="1">
    <location>
        <begin position="101"/>
        <end position="125"/>
    </location>
</feature>
<gene>
    <name evidence="2" type="ORF">FE840_017075</name>
</gene>